<keyword evidence="1" id="KW-0342">GTP-binding</keyword>
<dbReference type="AlphaFoldDB" id="A0A915CP35"/>
<organism evidence="3 4">
    <name type="scientific">Ditylenchus dipsaci</name>
    <dbReference type="NCBI Taxonomy" id="166011"/>
    <lineage>
        <taxon>Eukaryota</taxon>
        <taxon>Metazoa</taxon>
        <taxon>Ecdysozoa</taxon>
        <taxon>Nematoda</taxon>
        <taxon>Chromadorea</taxon>
        <taxon>Rhabditida</taxon>
        <taxon>Tylenchina</taxon>
        <taxon>Tylenchomorpha</taxon>
        <taxon>Sphaerularioidea</taxon>
        <taxon>Anguinidae</taxon>
        <taxon>Anguininae</taxon>
        <taxon>Ditylenchus</taxon>
    </lineage>
</organism>
<dbReference type="GO" id="GO:0005739">
    <property type="term" value="C:mitochondrion"/>
    <property type="evidence" value="ECO:0007669"/>
    <property type="project" value="TreeGrafter"/>
</dbReference>
<dbReference type="GO" id="GO:0006897">
    <property type="term" value="P:endocytosis"/>
    <property type="evidence" value="ECO:0007669"/>
    <property type="project" value="TreeGrafter"/>
</dbReference>
<dbReference type="GO" id="GO:0016020">
    <property type="term" value="C:membrane"/>
    <property type="evidence" value="ECO:0007669"/>
    <property type="project" value="TreeGrafter"/>
</dbReference>
<dbReference type="WBParaSite" id="jg1062">
    <property type="protein sequence ID" value="jg1062"/>
    <property type="gene ID" value="jg1062"/>
</dbReference>
<evidence type="ECO:0000256" key="1">
    <source>
        <dbReference type="RuleBase" id="RU003932"/>
    </source>
</evidence>
<dbReference type="PRINTS" id="PR00195">
    <property type="entry name" value="DYNAMIN"/>
</dbReference>
<dbReference type="SUPFAM" id="SSF52540">
    <property type="entry name" value="P-loop containing nucleoside triphosphate hydrolases"/>
    <property type="match status" value="1"/>
</dbReference>
<reference evidence="4" key="1">
    <citation type="submission" date="2022-11" db="UniProtKB">
        <authorList>
            <consortium name="WormBaseParasite"/>
        </authorList>
    </citation>
    <scope>IDENTIFICATION</scope>
</reference>
<evidence type="ECO:0000313" key="4">
    <source>
        <dbReference type="WBParaSite" id="jg1062"/>
    </source>
</evidence>
<dbReference type="GO" id="GO:0003924">
    <property type="term" value="F:GTPase activity"/>
    <property type="evidence" value="ECO:0007669"/>
    <property type="project" value="InterPro"/>
</dbReference>
<dbReference type="Proteomes" id="UP000887574">
    <property type="component" value="Unplaced"/>
</dbReference>
<dbReference type="GO" id="GO:0048312">
    <property type="term" value="P:intracellular distribution of mitochondria"/>
    <property type="evidence" value="ECO:0007669"/>
    <property type="project" value="TreeGrafter"/>
</dbReference>
<dbReference type="InterPro" id="IPR019762">
    <property type="entry name" value="Dynamin_GTPase_CS"/>
</dbReference>
<keyword evidence="3" id="KW-1185">Reference proteome</keyword>
<evidence type="ECO:0000313" key="3">
    <source>
        <dbReference type="Proteomes" id="UP000887574"/>
    </source>
</evidence>
<dbReference type="InterPro" id="IPR001401">
    <property type="entry name" value="Dynamin_GTPase"/>
</dbReference>
<proteinExistence type="inferred from homology"/>
<accession>A0A915CP35</accession>
<dbReference type="PROSITE" id="PS51718">
    <property type="entry name" value="G_DYNAMIN_2"/>
    <property type="match status" value="1"/>
</dbReference>
<dbReference type="PROSITE" id="PS00410">
    <property type="entry name" value="G_DYNAMIN_1"/>
    <property type="match status" value="1"/>
</dbReference>
<dbReference type="Gene3D" id="3.40.50.300">
    <property type="entry name" value="P-loop containing nucleotide triphosphate hydrolases"/>
    <property type="match status" value="1"/>
</dbReference>
<dbReference type="InterPro" id="IPR022812">
    <property type="entry name" value="Dynamin"/>
</dbReference>
<dbReference type="InterPro" id="IPR030381">
    <property type="entry name" value="G_DYNAMIN_dom"/>
</dbReference>
<name>A0A915CP35_9BILA</name>
<dbReference type="GO" id="GO:0008017">
    <property type="term" value="F:microtubule binding"/>
    <property type="evidence" value="ECO:0007669"/>
    <property type="project" value="TreeGrafter"/>
</dbReference>
<dbReference type="PANTHER" id="PTHR11566:SF21">
    <property type="entry name" value="DYNAMIN RELATED PROTEIN 1, ISOFORM A"/>
    <property type="match status" value="1"/>
</dbReference>
<dbReference type="GO" id="GO:0016559">
    <property type="term" value="P:peroxisome fission"/>
    <property type="evidence" value="ECO:0007669"/>
    <property type="project" value="TreeGrafter"/>
</dbReference>
<dbReference type="InterPro" id="IPR045063">
    <property type="entry name" value="Dynamin_N"/>
</dbReference>
<dbReference type="PANTHER" id="PTHR11566">
    <property type="entry name" value="DYNAMIN"/>
    <property type="match status" value="1"/>
</dbReference>
<dbReference type="SMART" id="SM00053">
    <property type="entry name" value="DYNc"/>
    <property type="match status" value="1"/>
</dbReference>
<comment type="similarity">
    <text evidence="1">Belongs to the TRAFAC class dynamin-like GTPase superfamily. Dynamin/Fzo/YdjA family.</text>
</comment>
<feature type="domain" description="Dynamin-type G" evidence="2">
    <location>
        <begin position="20"/>
        <end position="188"/>
    </location>
</feature>
<dbReference type="GO" id="GO:0005525">
    <property type="term" value="F:GTP binding"/>
    <property type="evidence" value="ECO:0007669"/>
    <property type="project" value="UniProtKB-KW"/>
</dbReference>
<dbReference type="InterPro" id="IPR027417">
    <property type="entry name" value="P-loop_NTPase"/>
</dbReference>
<dbReference type="Pfam" id="PF00350">
    <property type="entry name" value="Dynamin_N"/>
    <property type="match status" value="1"/>
</dbReference>
<dbReference type="GO" id="GO:0005874">
    <property type="term" value="C:microtubule"/>
    <property type="evidence" value="ECO:0007669"/>
    <property type="project" value="TreeGrafter"/>
</dbReference>
<protein>
    <submittedName>
        <fullName evidence="4">Dynamin-type G domain-containing protein</fullName>
    </submittedName>
</protein>
<sequence>MESLIPIISKLQDVFTAIGSRASELELPQIVVSAGKSSVLEGIVGRFFLPRGSGIVTRRPLILHLVHTAQDDPIRKREEMVLQDDWAVLSTNLLNSLKTSTTFVWRLRQKQTGVVNLSVVDLPGITKNPIGDQPRDIEKQIRNMILNYITNANSLILAVTPANQDFANSEALQVAKEVDPEGDRTLLF</sequence>
<dbReference type="CDD" id="cd08771">
    <property type="entry name" value="DLP_1"/>
    <property type="match status" value="1"/>
</dbReference>
<keyword evidence="1" id="KW-0547">Nucleotide-binding</keyword>
<evidence type="ECO:0000259" key="2">
    <source>
        <dbReference type="PROSITE" id="PS51718"/>
    </source>
</evidence>
<dbReference type="GO" id="GO:0000266">
    <property type="term" value="P:mitochondrial fission"/>
    <property type="evidence" value="ECO:0007669"/>
    <property type="project" value="TreeGrafter"/>
</dbReference>